<evidence type="ECO:0000313" key="2">
    <source>
        <dbReference type="EMBL" id="SHL24165.1"/>
    </source>
</evidence>
<feature type="compositionally biased region" description="Polar residues" evidence="1">
    <location>
        <begin position="221"/>
        <end position="231"/>
    </location>
</feature>
<dbReference type="Proteomes" id="UP000184111">
    <property type="component" value="Unassembled WGS sequence"/>
</dbReference>
<dbReference type="STRING" id="310782.SAMN05216499_103189"/>
<reference evidence="2 3" key="1">
    <citation type="submission" date="2016-11" db="EMBL/GenBank/DDBJ databases">
        <authorList>
            <person name="Jaros S."/>
            <person name="Januszkiewicz K."/>
            <person name="Wedrychowicz H."/>
        </authorList>
    </citation>
    <scope>NUCLEOTIDE SEQUENCE [LARGE SCALE GENOMIC DNA]</scope>
    <source>
        <strain evidence="2 3">CGMCC 4.2025</strain>
    </source>
</reference>
<gene>
    <name evidence="2" type="ORF">SAMN05216499_103189</name>
</gene>
<feature type="compositionally biased region" description="Acidic residues" evidence="1">
    <location>
        <begin position="1"/>
        <end position="12"/>
    </location>
</feature>
<evidence type="ECO:0000313" key="3">
    <source>
        <dbReference type="Proteomes" id="UP000184111"/>
    </source>
</evidence>
<sequence length="261" mass="27022">MISEPEMSDDPGGDLPGDLLSNSDGPGTGPTVVREPRPWLWAVGGIAVASAVWAAVMHGTGGTTPDLHGYHLSGNPCSGDVLKPLKDAVGRRDFVTSGATVSRGPALDKLSCVLTTASSAGDGWATTYDISVSVELHKKTDPRAEFENTRHARVSNLPGYDAGSDPAIAIAESGFTSAADVHPVTGVGDEGYLLTPSAPGQTLEVLHGGAVLTLQVTGYTQWNGTNESPTDSGDPPEEPDLTHLRPAMTTAMRHLMTSLAS</sequence>
<proteinExistence type="predicted"/>
<dbReference type="AlphaFoldDB" id="A0A1M6Z1D7"/>
<protein>
    <submittedName>
        <fullName evidence="2">Uncharacterized protein</fullName>
    </submittedName>
</protein>
<accession>A0A1M6Z1D7</accession>
<name>A0A1M6Z1D7_9ACTN</name>
<organism evidence="2 3">
    <name type="scientific">Actinacidiphila paucisporea</name>
    <dbReference type="NCBI Taxonomy" id="310782"/>
    <lineage>
        <taxon>Bacteria</taxon>
        <taxon>Bacillati</taxon>
        <taxon>Actinomycetota</taxon>
        <taxon>Actinomycetes</taxon>
        <taxon>Kitasatosporales</taxon>
        <taxon>Streptomycetaceae</taxon>
        <taxon>Actinacidiphila</taxon>
    </lineage>
</organism>
<feature type="region of interest" description="Disordered" evidence="1">
    <location>
        <begin position="1"/>
        <end position="34"/>
    </location>
</feature>
<evidence type="ECO:0000256" key="1">
    <source>
        <dbReference type="SAM" id="MobiDB-lite"/>
    </source>
</evidence>
<keyword evidence="3" id="KW-1185">Reference proteome</keyword>
<feature type="compositionally biased region" description="Low complexity" evidence="1">
    <location>
        <begin position="16"/>
        <end position="25"/>
    </location>
</feature>
<feature type="region of interest" description="Disordered" evidence="1">
    <location>
        <begin position="221"/>
        <end position="241"/>
    </location>
</feature>
<dbReference type="EMBL" id="FRBI01000003">
    <property type="protein sequence ID" value="SHL24165.1"/>
    <property type="molecule type" value="Genomic_DNA"/>
</dbReference>